<keyword evidence="3" id="KW-1185">Reference proteome</keyword>
<feature type="compositionally biased region" description="Polar residues" evidence="1">
    <location>
        <begin position="517"/>
        <end position="529"/>
    </location>
</feature>
<feature type="region of interest" description="Disordered" evidence="1">
    <location>
        <begin position="700"/>
        <end position="724"/>
    </location>
</feature>
<name>A0A2J6R7W8_HYAVF</name>
<evidence type="ECO:0000313" key="3">
    <source>
        <dbReference type="Proteomes" id="UP000235786"/>
    </source>
</evidence>
<evidence type="ECO:0000313" key="2">
    <source>
        <dbReference type="EMBL" id="PMD34614.1"/>
    </source>
</evidence>
<dbReference type="AlphaFoldDB" id="A0A2J6R7W8"/>
<reference evidence="2 3" key="1">
    <citation type="submission" date="2016-04" db="EMBL/GenBank/DDBJ databases">
        <title>A degradative enzymes factory behind the ericoid mycorrhizal symbiosis.</title>
        <authorList>
            <consortium name="DOE Joint Genome Institute"/>
            <person name="Martino E."/>
            <person name="Morin E."/>
            <person name="Grelet G."/>
            <person name="Kuo A."/>
            <person name="Kohler A."/>
            <person name="Daghino S."/>
            <person name="Barry K."/>
            <person name="Choi C."/>
            <person name="Cichocki N."/>
            <person name="Clum A."/>
            <person name="Copeland A."/>
            <person name="Hainaut M."/>
            <person name="Haridas S."/>
            <person name="Labutti K."/>
            <person name="Lindquist E."/>
            <person name="Lipzen A."/>
            <person name="Khouja H.-R."/>
            <person name="Murat C."/>
            <person name="Ohm R."/>
            <person name="Olson A."/>
            <person name="Spatafora J."/>
            <person name="Veneault-Fourrey C."/>
            <person name="Henrissat B."/>
            <person name="Grigoriev I."/>
            <person name="Martin F."/>
            <person name="Perotto S."/>
        </authorList>
    </citation>
    <scope>NUCLEOTIDE SEQUENCE [LARGE SCALE GENOMIC DNA]</scope>
    <source>
        <strain evidence="2 3">F</strain>
    </source>
</reference>
<dbReference type="Proteomes" id="UP000235786">
    <property type="component" value="Unassembled WGS sequence"/>
</dbReference>
<feature type="compositionally biased region" description="Acidic residues" evidence="1">
    <location>
        <begin position="491"/>
        <end position="505"/>
    </location>
</feature>
<accession>A0A2J6R7W8</accession>
<dbReference type="OrthoDB" id="3559946at2759"/>
<protein>
    <submittedName>
        <fullName evidence="2">Uncharacterized protein</fullName>
    </submittedName>
</protein>
<proteinExistence type="predicted"/>
<feature type="compositionally biased region" description="Polar residues" evidence="1">
    <location>
        <begin position="705"/>
        <end position="720"/>
    </location>
</feature>
<organism evidence="2 3">
    <name type="scientific">Hyaloscypha variabilis (strain UAMH 11265 / GT02V1 / F)</name>
    <name type="common">Meliniomyces variabilis</name>
    <dbReference type="NCBI Taxonomy" id="1149755"/>
    <lineage>
        <taxon>Eukaryota</taxon>
        <taxon>Fungi</taxon>
        <taxon>Dikarya</taxon>
        <taxon>Ascomycota</taxon>
        <taxon>Pezizomycotina</taxon>
        <taxon>Leotiomycetes</taxon>
        <taxon>Helotiales</taxon>
        <taxon>Hyaloscyphaceae</taxon>
        <taxon>Hyaloscypha</taxon>
        <taxon>Hyaloscypha variabilis</taxon>
    </lineage>
</organism>
<sequence>MDYQVRGSIFKDQFVIPSTPTPDISTCLSDSGLFALPYISLFIGIDARTPTKAVYALYDPEIAGIRFVQGDGTFVNAERVCFRSTFKDGALNLNRSQRLHFIELMNRSVQHYRATQECKEYRAKIAQDFSTISSIKASFTFVRDLQKCNPCPALRDLPLPEALSSQDEYQDHALPAVSITLNSPWDFSPFGFQAEIQRENDIELTALYAKYIRKYRTSISPKDFQQALFCLAGLMKAELVPFVLEGQNNPKYFRPHGVTPPELPKLLKPRRTSLGWTVDCFIARFERFEKLFNGGYERWPNPIAWLEAEIDREEVQGQQVRPWKLVAEKGQKEPKEPPVIDWETLQRLKWSTRGDYSKYPKSTISQKSLPLKLHDIISPNSFRFRESKKAKEDRRERNKAAQKIPTVVLTGNDTGHMNQLAVKRGFNEMHSEYTGDEFEASSPMPRKRNCSENKRRGFAQREATDHETFSARDHVQHSHRVKQEKAVSPFPDEDLYGVSDREEELGDPRQSKRARYQSPSPKRFQSSNNIDIVIAPRLMTDEDYQLHSRPRSKVASITSISDLAQKSNGFRVRRKHIYSTSSPESDSDVEIIETSSRPLPSALKSPSNSPTKNSASASLSNPNVGIQERLNAFEHRHKIPKHEFEAQRLHSPSTSPESQQTFYPSAEISPSFGNHTLPSSNKSVTATGSTVIYLESPEPEYQGGITRSESARSGMTSSERGQGCIDMTNDMETVFPGTLSSRTINRNDEPMDELQSRIASFRVAGGGFVRRNSL</sequence>
<feature type="region of interest" description="Disordered" evidence="1">
    <location>
        <begin position="435"/>
        <end position="529"/>
    </location>
</feature>
<feature type="compositionally biased region" description="Basic and acidic residues" evidence="1">
    <location>
        <begin position="462"/>
        <end position="485"/>
    </location>
</feature>
<feature type="region of interest" description="Disordered" evidence="1">
    <location>
        <begin position="596"/>
        <end position="623"/>
    </location>
</feature>
<evidence type="ECO:0000256" key="1">
    <source>
        <dbReference type="SAM" id="MobiDB-lite"/>
    </source>
</evidence>
<dbReference type="EMBL" id="KZ613953">
    <property type="protein sequence ID" value="PMD34614.1"/>
    <property type="molecule type" value="Genomic_DNA"/>
</dbReference>
<gene>
    <name evidence="2" type="ORF">L207DRAFT_638146</name>
</gene>